<evidence type="ECO:0000313" key="2">
    <source>
        <dbReference type="Proteomes" id="UP000032142"/>
    </source>
</evidence>
<name>A0A0B0NNY6_GOSAR</name>
<protein>
    <submittedName>
        <fullName evidence="1">Uncharacterized protein</fullName>
    </submittedName>
</protein>
<reference evidence="2" key="1">
    <citation type="submission" date="2014-09" db="EMBL/GenBank/DDBJ databases">
        <authorList>
            <person name="Mudge J."/>
            <person name="Ramaraj T."/>
            <person name="Lindquist I.E."/>
            <person name="Bharti A.K."/>
            <person name="Sundararajan A."/>
            <person name="Cameron C.T."/>
            <person name="Woodward J.E."/>
            <person name="May G.D."/>
            <person name="Brubaker C."/>
            <person name="Broadhvest J."/>
            <person name="Wilkins T.A."/>
        </authorList>
    </citation>
    <scope>NUCLEOTIDE SEQUENCE</scope>
    <source>
        <strain evidence="2">cv. AKA8401</strain>
    </source>
</reference>
<keyword evidence="2" id="KW-1185">Reference proteome</keyword>
<dbReference type="EMBL" id="KN398302">
    <property type="protein sequence ID" value="KHG12776.1"/>
    <property type="molecule type" value="Genomic_DNA"/>
</dbReference>
<organism evidence="1 2">
    <name type="scientific">Gossypium arboreum</name>
    <name type="common">Tree cotton</name>
    <name type="synonym">Gossypium nanking</name>
    <dbReference type="NCBI Taxonomy" id="29729"/>
    <lineage>
        <taxon>Eukaryota</taxon>
        <taxon>Viridiplantae</taxon>
        <taxon>Streptophyta</taxon>
        <taxon>Embryophyta</taxon>
        <taxon>Tracheophyta</taxon>
        <taxon>Spermatophyta</taxon>
        <taxon>Magnoliopsida</taxon>
        <taxon>eudicotyledons</taxon>
        <taxon>Gunneridae</taxon>
        <taxon>Pentapetalae</taxon>
        <taxon>rosids</taxon>
        <taxon>malvids</taxon>
        <taxon>Malvales</taxon>
        <taxon>Malvaceae</taxon>
        <taxon>Malvoideae</taxon>
        <taxon>Gossypium</taxon>
    </lineage>
</organism>
<evidence type="ECO:0000313" key="1">
    <source>
        <dbReference type="EMBL" id="KHG12776.1"/>
    </source>
</evidence>
<sequence>MKPSLQGRSERTM</sequence>
<dbReference type="Proteomes" id="UP000032142">
    <property type="component" value="Unassembled WGS sequence"/>
</dbReference>
<accession>A0A0B0NNY6</accession>
<proteinExistence type="predicted"/>
<gene>
    <name evidence="1" type="ORF">F383_08140</name>
</gene>